<dbReference type="CDD" id="cd07106">
    <property type="entry name" value="ALDH_AldA-AAD23400"/>
    <property type="match status" value="1"/>
</dbReference>
<evidence type="ECO:0000313" key="6">
    <source>
        <dbReference type="Proteomes" id="UP001208656"/>
    </source>
</evidence>
<proteinExistence type="inferred from homology"/>
<dbReference type="Gene3D" id="3.40.605.10">
    <property type="entry name" value="Aldehyde Dehydrogenase, Chain A, domain 1"/>
    <property type="match status" value="1"/>
</dbReference>
<protein>
    <submittedName>
        <fullName evidence="5">Aldehyde dehydrogenase family protein</fullName>
    </submittedName>
</protein>
<dbReference type="InterPro" id="IPR044086">
    <property type="entry name" value="LUC3-like"/>
</dbReference>
<dbReference type="RefSeq" id="WP_263060889.1">
    <property type="nucleotide sequence ID" value="NZ_JAOUSE010000004.1"/>
</dbReference>
<dbReference type="InterPro" id="IPR016162">
    <property type="entry name" value="Ald_DH_N"/>
</dbReference>
<dbReference type="EMBL" id="JAOUSE010000004">
    <property type="protein sequence ID" value="MCU9593313.1"/>
    <property type="molecule type" value="Genomic_DNA"/>
</dbReference>
<dbReference type="Proteomes" id="UP001208656">
    <property type="component" value="Unassembled WGS sequence"/>
</dbReference>
<name>A0ABT2WCA4_9BACI</name>
<dbReference type="SUPFAM" id="SSF53720">
    <property type="entry name" value="ALDH-like"/>
    <property type="match status" value="1"/>
</dbReference>
<comment type="caution">
    <text evidence="5">The sequence shown here is derived from an EMBL/GenBank/DDBJ whole genome shotgun (WGS) entry which is preliminary data.</text>
</comment>
<dbReference type="Pfam" id="PF00171">
    <property type="entry name" value="Aldedh"/>
    <property type="match status" value="1"/>
</dbReference>
<evidence type="ECO:0000259" key="4">
    <source>
        <dbReference type="Pfam" id="PF00171"/>
    </source>
</evidence>
<evidence type="ECO:0000256" key="3">
    <source>
        <dbReference type="RuleBase" id="RU003345"/>
    </source>
</evidence>
<organism evidence="5 6">
    <name type="scientific">Pallidibacillus thermolactis</name>
    <dbReference type="NCBI Taxonomy" id="251051"/>
    <lineage>
        <taxon>Bacteria</taxon>
        <taxon>Bacillati</taxon>
        <taxon>Bacillota</taxon>
        <taxon>Bacilli</taxon>
        <taxon>Bacillales</taxon>
        <taxon>Bacillaceae</taxon>
        <taxon>Pallidibacillus</taxon>
    </lineage>
</organism>
<dbReference type="InterPro" id="IPR029510">
    <property type="entry name" value="Ald_DH_CS_GLU"/>
</dbReference>
<dbReference type="PANTHER" id="PTHR11699">
    <property type="entry name" value="ALDEHYDE DEHYDROGENASE-RELATED"/>
    <property type="match status" value="1"/>
</dbReference>
<feature type="domain" description="Aldehyde dehydrogenase" evidence="4">
    <location>
        <begin position="24"/>
        <end position="472"/>
    </location>
</feature>
<reference evidence="5 6" key="1">
    <citation type="submission" date="2022-10" db="EMBL/GenBank/DDBJ databases">
        <title>Description of Fervidibacillus gen. nov. in the family Fervidibacillaceae fam. nov. with two species, Fervidibacillus albus sp. nov., and Fervidibacillus halotolerans sp. nov., isolated from tidal flat sediments.</title>
        <authorList>
            <person name="Kwon K.K."/>
            <person name="Yang S.-H."/>
        </authorList>
    </citation>
    <scope>NUCLEOTIDE SEQUENCE [LARGE SCALE GENOMIC DNA]</scope>
    <source>
        <strain evidence="5 6">DSM 23332</strain>
    </source>
</reference>
<dbReference type="PROSITE" id="PS00687">
    <property type="entry name" value="ALDEHYDE_DEHYDR_GLU"/>
    <property type="match status" value="1"/>
</dbReference>
<comment type="similarity">
    <text evidence="3">Belongs to the aldehyde dehydrogenase family.</text>
</comment>
<accession>A0ABT2WCA4</accession>
<feature type="active site" evidence="2">
    <location>
        <position position="248"/>
    </location>
</feature>
<evidence type="ECO:0000256" key="1">
    <source>
        <dbReference type="ARBA" id="ARBA00023002"/>
    </source>
</evidence>
<dbReference type="InterPro" id="IPR015590">
    <property type="entry name" value="Aldehyde_DH_dom"/>
</dbReference>
<dbReference type="InterPro" id="IPR016161">
    <property type="entry name" value="Ald_DH/histidinol_DH"/>
</dbReference>
<gene>
    <name evidence="5" type="ORF">OEV82_02435</name>
</gene>
<evidence type="ECO:0000256" key="2">
    <source>
        <dbReference type="PROSITE-ProRule" id="PRU10007"/>
    </source>
</evidence>
<evidence type="ECO:0000313" key="5">
    <source>
        <dbReference type="EMBL" id="MCU9593313.1"/>
    </source>
</evidence>
<dbReference type="Gene3D" id="3.40.309.10">
    <property type="entry name" value="Aldehyde Dehydrogenase, Chain A, domain 2"/>
    <property type="match status" value="1"/>
</dbReference>
<keyword evidence="6" id="KW-1185">Reference proteome</keyword>
<dbReference type="InterPro" id="IPR016163">
    <property type="entry name" value="Ald_DH_C"/>
</dbReference>
<keyword evidence="1 3" id="KW-0560">Oxidoreductase</keyword>
<sequence length="478" mass="52512">MIYLTTSVRQFGMTINGETVYTKNTLPVINPANEEVIAQVPHADENDLNLAVHAARAAFPSWAALSVEERAQMLEKFADAIEQNSEELARLFTLEMGRPYQGALQEVSGAAKTVEFYAKQRLPREILQDKDTHYVEKYYTPLGVAGLIVPWNFPVSLAVWKVSPALLTGNTVVLKPSPNTPLTTLYLGELAKEIFPKGVFNVITGANELGAWMTEHSGIDKISFTGSTGTGKKVMQGAAINLKRVTLELGGNDAAIVLEDADPKKVAKPLFWAAFLNTAQVCVATKRLYVHEKIYDELLTELVNYAKTVKVGDGMDPETQLGPLQNKTQYEKVKGIIEDTKRSGAKIVLGGEIDESKPGYFIPITIVDNPADDSRVVVEEAFGPILPVLKYHDYDDVIQRANNTIYGLGASVWGEDLALARSIADRLEAGTVWINEAQVLHPKFPFGGHKQSGIGVEHSLEGITEYTNTKVVMIRKNK</sequence>